<dbReference type="GO" id="GO:0016887">
    <property type="term" value="F:ATP hydrolysis activity"/>
    <property type="evidence" value="ECO:0007669"/>
    <property type="project" value="InterPro"/>
</dbReference>
<evidence type="ECO:0000256" key="1">
    <source>
        <dbReference type="ARBA" id="ARBA00004370"/>
    </source>
</evidence>
<keyword evidence="3" id="KW-0812">Transmembrane</keyword>
<comment type="catalytic activity">
    <reaction evidence="8">
        <text>Zn(2+)(in) + ATP + H2O = Zn(2+)(out) + ADP + phosphate + H(+)</text>
        <dbReference type="Rhea" id="RHEA:20621"/>
        <dbReference type="ChEBI" id="CHEBI:15377"/>
        <dbReference type="ChEBI" id="CHEBI:15378"/>
        <dbReference type="ChEBI" id="CHEBI:29105"/>
        <dbReference type="ChEBI" id="CHEBI:30616"/>
        <dbReference type="ChEBI" id="CHEBI:43474"/>
        <dbReference type="ChEBI" id="CHEBI:456216"/>
        <dbReference type="EC" id="7.2.2.12"/>
    </reaction>
</comment>
<sequence>MPRPSCAWQSRSVAASALAIAPHAADAPAPARQVSLTEGAYIVHELPGRLRLRLPALAQARDAVGQLEAWMEGDPSVTHLRVNGSARSLVVEYEPEAGAREAVLNRLARFRVDPDLVGVNPEEQAELLPLLTGLMSLLFIPLLPTTGKRLLTLLAAGPTLARGADAFVQSGIGTEVLDALAVGLSASRGEYYTASLTASMLALGEYMETHTARQSDRMLRRLLRPRPVMAWVERDGALEQIEGAQVKAGDIVVVGPGETVAADGRVVSGTALVNQSAITGEDVPVRREHLQRLVSGSVVIDGQVRFEATRVGEETTTARVAKFIQESLSQRSRTQRLTDELADRRVYLTLGTGAAVYALTRDARRLQSVFLVDYSCALKLGTPVAFKAGMVRSAQQGVLVKGGEAIEGLASVDTVVFDKTGTLTHSDLAVTDVVVLDGSRCQDTLLALVASIEEHATHPIASAVVKAAREQALEHISHGEVSYLVAHGMSADVDGSRLYIGSRHYLEEHIGLDFAAFGETINDLQAQGKILLYVSDDHRPVGLIALRDRVREDARETVDRLRELGIKRLILITGDRKNKARTLGRRLGLDEIHAEMPPEDKAAIVERLTREGARVAFVGDGVNDGPALAASEVGIAMPRGADIARATADVVLLEDRLSLVADARAIALDTSRLIRTNFNLAVGINTTILGAAALGRVSPVGSALLHNGSTMGILLNALSGGKLTGGGRTPLPTEEG</sequence>
<keyword evidence="4" id="KW-1278">Translocase</keyword>
<keyword evidence="9" id="KW-0547">Nucleotide-binding</keyword>
<dbReference type="GO" id="GO:0005886">
    <property type="term" value="C:plasma membrane"/>
    <property type="evidence" value="ECO:0007669"/>
    <property type="project" value="UniProtKB-SubCell"/>
</dbReference>
<dbReference type="InterPro" id="IPR059000">
    <property type="entry name" value="ATPase_P-type_domA"/>
</dbReference>
<feature type="domain" description="P-type ATPase A" evidence="10">
    <location>
        <begin position="227"/>
        <end position="324"/>
    </location>
</feature>
<dbReference type="PROSITE" id="PS00154">
    <property type="entry name" value="ATPASE_E1_E2"/>
    <property type="match status" value="1"/>
</dbReference>
<dbReference type="SFLD" id="SFLDG00002">
    <property type="entry name" value="C1.7:_P-type_atpase_like"/>
    <property type="match status" value="1"/>
</dbReference>
<dbReference type="Gene3D" id="2.70.150.10">
    <property type="entry name" value="Calcium-transporting ATPase, cytoplasmic transduction domain A"/>
    <property type="match status" value="1"/>
</dbReference>
<dbReference type="GO" id="GO:0005524">
    <property type="term" value="F:ATP binding"/>
    <property type="evidence" value="ECO:0007669"/>
    <property type="project" value="UniProtKB-UniRule"/>
</dbReference>
<dbReference type="InterPro" id="IPR027256">
    <property type="entry name" value="P-typ_ATPase_IB"/>
</dbReference>
<dbReference type="Pfam" id="PF00122">
    <property type="entry name" value="E1-E2_ATPase"/>
    <property type="match status" value="1"/>
</dbReference>
<evidence type="ECO:0000256" key="4">
    <source>
        <dbReference type="ARBA" id="ARBA00022967"/>
    </source>
</evidence>
<dbReference type="InterPro" id="IPR044492">
    <property type="entry name" value="P_typ_ATPase_HD_dom"/>
</dbReference>
<keyword evidence="6" id="KW-0472">Membrane</keyword>
<dbReference type="NCBIfam" id="TIGR01494">
    <property type="entry name" value="ATPase_P-type"/>
    <property type="match status" value="1"/>
</dbReference>
<proteinExistence type="inferred from homology"/>
<keyword evidence="9" id="KW-0479">Metal-binding</keyword>
<comment type="subcellular location">
    <subcellularLocation>
        <location evidence="9">Cell membrane</location>
    </subcellularLocation>
    <subcellularLocation>
        <location evidence="1">Membrane</location>
    </subcellularLocation>
</comment>
<dbReference type="AlphaFoldDB" id="A0A845UUS6"/>
<dbReference type="PANTHER" id="PTHR48085">
    <property type="entry name" value="CADMIUM/ZINC-TRANSPORTING ATPASE HMA2-RELATED"/>
    <property type="match status" value="1"/>
</dbReference>
<keyword evidence="12" id="KW-1185">Reference proteome</keyword>
<dbReference type="InterPro" id="IPR001757">
    <property type="entry name" value="P_typ_ATPase"/>
</dbReference>
<dbReference type="PRINTS" id="PR00119">
    <property type="entry name" value="CATATPASE"/>
</dbReference>
<dbReference type="SFLD" id="SFLDS00003">
    <property type="entry name" value="Haloacid_Dehalogenase"/>
    <property type="match status" value="1"/>
</dbReference>
<evidence type="ECO:0000256" key="8">
    <source>
        <dbReference type="ARBA" id="ARBA00047308"/>
    </source>
</evidence>
<dbReference type="InterPro" id="IPR023299">
    <property type="entry name" value="ATPase_P-typ_cyto_dom_N"/>
</dbReference>
<dbReference type="Gene3D" id="3.40.50.1000">
    <property type="entry name" value="HAD superfamily/HAD-like"/>
    <property type="match status" value="1"/>
</dbReference>
<accession>A0A845UUS6</accession>
<dbReference type="Gene3D" id="3.40.1110.10">
    <property type="entry name" value="Calcium-transporting ATPase, cytoplasmic domain N"/>
    <property type="match status" value="1"/>
</dbReference>
<dbReference type="PANTHER" id="PTHR48085:SF5">
    <property type="entry name" value="CADMIUM_ZINC-TRANSPORTING ATPASE HMA4-RELATED"/>
    <property type="match status" value="1"/>
</dbReference>
<dbReference type="InterPro" id="IPR036412">
    <property type="entry name" value="HAD-like_sf"/>
</dbReference>
<reference evidence="11 12" key="1">
    <citation type="submission" date="2020-02" db="EMBL/GenBank/DDBJ databases">
        <authorList>
            <person name="Zhang X.-Y."/>
        </authorList>
    </citation>
    <scope>NUCLEOTIDE SEQUENCE [LARGE SCALE GENOMIC DNA]</scope>
    <source>
        <strain evidence="11 12">C33</strain>
    </source>
</reference>
<evidence type="ECO:0000256" key="6">
    <source>
        <dbReference type="ARBA" id="ARBA00023136"/>
    </source>
</evidence>
<keyword evidence="9" id="KW-1003">Cell membrane</keyword>
<dbReference type="NCBIfam" id="TIGR01525">
    <property type="entry name" value="ATPase-IB_hvy"/>
    <property type="match status" value="1"/>
</dbReference>
<evidence type="ECO:0000256" key="9">
    <source>
        <dbReference type="RuleBase" id="RU362081"/>
    </source>
</evidence>
<dbReference type="EMBL" id="JAAGSC010000023">
    <property type="protein sequence ID" value="NDY94308.1"/>
    <property type="molecule type" value="Genomic_DNA"/>
</dbReference>
<name>A0A845UUS6_9GAMM</name>
<dbReference type="Pfam" id="PF00702">
    <property type="entry name" value="Hydrolase"/>
    <property type="match status" value="1"/>
</dbReference>
<protein>
    <recommendedName>
        <fullName evidence="7">P-type Zn(2+) transporter</fullName>
        <ecNumber evidence="7">7.2.2.12</ecNumber>
    </recommendedName>
</protein>
<keyword evidence="5" id="KW-1133">Transmembrane helix</keyword>
<comment type="caution">
    <text evidence="11">The sequence shown here is derived from an EMBL/GenBank/DDBJ whole genome shotgun (WGS) entry which is preliminary data.</text>
</comment>
<dbReference type="InterPro" id="IPR023214">
    <property type="entry name" value="HAD_sf"/>
</dbReference>
<dbReference type="GO" id="GO:0016463">
    <property type="term" value="F:P-type zinc transporter activity"/>
    <property type="evidence" value="ECO:0007669"/>
    <property type="project" value="UniProtKB-EC"/>
</dbReference>
<evidence type="ECO:0000256" key="7">
    <source>
        <dbReference type="ARBA" id="ARBA00039097"/>
    </source>
</evidence>
<keyword evidence="9" id="KW-0067">ATP-binding</keyword>
<evidence type="ECO:0000256" key="2">
    <source>
        <dbReference type="ARBA" id="ARBA00006024"/>
    </source>
</evidence>
<dbReference type="GO" id="GO:0046872">
    <property type="term" value="F:metal ion binding"/>
    <property type="evidence" value="ECO:0007669"/>
    <property type="project" value="UniProtKB-KW"/>
</dbReference>
<comment type="similarity">
    <text evidence="2 9">Belongs to the cation transport ATPase (P-type) (TC 3.A.3) family. Type IB subfamily.</text>
</comment>
<gene>
    <name evidence="11" type="ORF">G3I74_01000</name>
</gene>
<dbReference type="Proteomes" id="UP000484885">
    <property type="component" value="Unassembled WGS sequence"/>
</dbReference>
<evidence type="ECO:0000256" key="3">
    <source>
        <dbReference type="ARBA" id="ARBA00022692"/>
    </source>
</evidence>
<dbReference type="InterPro" id="IPR018303">
    <property type="entry name" value="ATPase_P-typ_P_site"/>
</dbReference>
<evidence type="ECO:0000256" key="5">
    <source>
        <dbReference type="ARBA" id="ARBA00022989"/>
    </source>
</evidence>
<evidence type="ECO:0000313" key="11">
    <source>
        <dbReference type="EMBL" id="NDY94308.1"/>
    </source>
</evidence>
<dbReference type="EC" id="7.2.2.12" evidence="7"/>
<organism evidence="11 12">
    <name type="scientific">Wenzhouxiangella limi</name>
    <dbReference type="NCBI Taxonomy" id="2707351"/>
    <lineage>
        <taxon>Bacteria</taxon>
        <taxon>Pseudomonadati</taxon>
        <taxon>Pseudomonadota</taxon>
        <taxon>Gammaproteobacteria</taxon>
        <taxon>Chromatiales</taxon>
        <taxon>Wenzhouxiangellaceae</taxon>
        <taxon>Wenzhouxiangella</taxon>
    </lineage>
</organism>
<evidence type="ECO:0000313" key="12">
    <source>
        <dbReference type="Proteomes" id="UP000484885"/>
    </source>
</evidence>
<dbReference type="SFLD" id="SFLDF00027">
    <property type="entry name" value="p-type_atpase"/>
    <property type="match status" value="1"/>
</dbReference>
<evidence type="ECO:0000259" key="10">
    <source>
        <dbReference type="Pfam" id="PF00122"/>
    </source>
</evidence>
<dbReference type="SUPFAM" id="SSF81653">
    <property type="entry name" value="Calcium ATPase, transduction domain A"/>
    <property type="match status" value="1"/>
</dbReference>
<dbReference type="InterPro" id="IPR051014">
    <property type="entry name" value="Cation_Transport_ATPase_IB"/>
</dbReference>
<dbReference type="SUPFAM" id="SSF56784">
    <property type="entry name" value="HAD-like"/>
    <property type="match status" value="1"/>
</dbReference>
<dbReference type="InterPro" id="IPR008250">
    <property type="entry name" value="ATPase_P-typ_transduc_dom_A_sf"/>
</dbReference>